<feature type="region of interest" description="Disordered" evidence="1">
    <location>
        <begin position="1"/>
        <end position="39"/>
    </location>
</feature>
<dbReference type="EMBL" id="KZ301979">
    <property type="protein sequence ID" value="PFH52418.1"/>
    <property type="molecule type" value="Genomic_DNA"/>
</dbReference>
<dbReference type="Proteomes" id="UP000242287">
    <property type="component" value="Unassembled WGS sequence"/>
</dbReference>
<evidence type="ECO:0000313" key="2">
    <source>
        <dbReference type="EMBL" id="PFH52418.1"/>
    </source>
</evidence>
<sequence>MIDMEIDLQSSSHQPTSNAVKRARSPDPTSPALRPLKRPVLGLNAPSSLSSFGYHHTNLVSVEVGSSQSEDWVSQARSLSIESPSPADGLSTVGEGVERDTDMEQDEKLESLPTTPPSLCESDISIPQSYIPDADYRRLGYRKASSAPPLDSTPSVSQSHLLLESTDVKGRSSASPGPSTLMTTRCGPDQGEMEGDSSMCMVVSPTTPSFVIPVPSQVDIPKPRFSMGPRGDCELCRQGVKGHSVHWNS</sequence>
<evidence type="ECO:0000313" key="3">
    <source>
        <dbReference type="Proteomes" id="UP000242287"/>
    </source>
</evidence>
<protein>
    <submittedName>
        <fullName evidence="2">Uncharacterized protein</fullName>
    </submittedName>
</protein>
<dbReference type="OrthoDB" id="3200438at2759"/>
<evidence type="ECO:0000256" key="1">
    <source>
        <dbReference type="SAM" id="MobiDB-lite"/>
    </source>
</evidence>
<organism evidence="2 3">
    <name type="scientific">Amanita thiersii Skay4041</name>
    <dbReference type="NCBI Taxonomy" id="703135"/>
    <lineage>
        <taxon>Eukaryota</taxon>
        <taxon>Fungi</taxon>
        <taxon>Dikarya</taxon>
        <taxon>Basidiomycota</taxon>
        <taxon>Agaricomycotina</taxon>
        <taxon>Agaricomycetes</taxon>
        <taxon>Agaricomycetidae</taxon>
        <taxon>Agaricales</taxon>
        <taxon>Pluteineae</taxon>
        <taxon>Amanitaceae</taxon>
        <taxon>Amanita</taxon>
    </lineage>
</organism>
<dbReference type="AlphaFoldDB" id="A0A2A9NQN8"/>
<accession>A0A2A9NQN8</accession>
<feature type="compositionally biased region" description="Basic and acidic residues" evidence="1">
    <location>
        <begin position="96"/>
        <end position="110"/>
    </location>
</feature>
<feature type="region of interest" description="Disordered" evidence="1">
    <location>
        <begin position="75"/>
        <end position="126"/>
    </location>
</feature>
<keyword evidence="3" id="KW-1185">Reference proteome</keyword>
<name>A0A2A9NQN8_9AGAR</name>
<gene>
    <name evidence="2" type="ORF">AMATHDRAFT_84518</name>
</gene>
<proteinExistence type="predicted"/>
<reference evidence="2 3" key="1">
    <citation type="submission" date="2014-02" db="EMBL/GenBank/DDBJ databases">
        <title>Transposable element dynamics among asymbiotic and ectomycorrhizal Amanita fungi.</title>
        <authorList>
            <consortium name="DOE Joint Genome Institute"/>
            <person name="Hess J."/>
            <person name="Skrede I."/>
            <person name="Wolfe B."/>
            <person name="LaButti K."/>
            <person name="Ohm R.A."/>
            <person name="Grigoriev I.V."/>
            <person name="Pringle A."/>
        </authorList>
    </citation>
    <scope>NUCLEOTIDE SEQUENCE [LARGE SCALE GENOMIC DNA]</scope>
    <source>
        <strain evidence="2 3">SKay4041</strain>
    </source>
</reference>
<dbReference type="STRING" id="703135.A0A2A9NQN8"/>
<feature type="compositionally biased region" description="Polar residues" evidence="1">
    <location>
        <begin position="8"/>
        <end position="19"/>
    </location>
</feature>